<dbReference type="STRING" id="453304.ATC03_08945"/>
<evidence type="ECO:0000313" key="1">
    <source>
        <dbReference type="EMBL" id="ANJ26827.1"/>
    </source>
</evidence>
<proteinExistence type="predicted"/>
<name>A0A191WF25_9MICO</name>
<keyword evidence="2" id="KW-1185">Reference proteome</keyword>
<dbReference type="AlphaFoldDB" id="A0A191WF25"/>
<sequence length="300" mass="31818">MKRLGEAAARAEQQLAQGASDMSVGQCVTVNDASVPPMVQVNLGGGVQWMPYTGARPWPGERVLVGYLGRKPVCHGPIYGHPLGTVVSVASGIVTVTGDDGQTYRYSCAFADTLSTSNRVAMHHAARQVIHRMSAEPPGSTFTPPPEPPPVSVVQTRTFSPIDSGDWYYSGSRWYGQEPTISENHAGFYFYGTQIADTIPDTATIISATMWLVELWDNVPGTPSQLGSHGNPTKPGFAPGLSGSLTVNNTGNYDVSSFANALKTGAQFGLGFYRGNGSPGTGYRAYGTYAQSGAITITWS</sequence>
<gene>
    <name evidence="1" type="ORF">ATC03_08945</name>
</gene>
<organism evidence="1 2">
    <name type="scientific">Agromyces aureus</name>
    <dbReference type="NCBI Taxonomy" id="453304"/>
    <lineage>
        <taxon>Bacteria</taxon>
        <taxon>Bacillati</taxon>
        <taxon>Actinomycetota</taxon>
        <taxon>Actinomycetes</taxon>
        <taxon>Micrococcales</taxon>
        <taxon>Microbacteriaceae</taxon>
        <taxon>Agromyces</taxon>
    </lineage>
</organism>
<protein>
    <submittedName>
        <fullName evidence="1">Uncharacterized protein</fullName>
    </submittedName>
</protein>
<dbReference type="EMBL" id="CP013979">
    <property type="protein sequence ID" value="ANJ26827.1"/>
    <property type="molecule type" value="Genomic_DNA"/>
</dbReference>
<evidence type="ECO:0000313" key="2">
    <source>
        <dbReference type="Proteomes" id="UP000078437"/>
    </source>
</evidence>
<reference evidence="1 2" key="1">
    <citation type="journal article" date="2016" name="Int. J. Syst. Evol. Microbiol.">
        <title>Agromyces aureus sp. nov., isolated from the rhizosphere of Salix caprea L. grown in a heavy-metal-contaminated soil.</title>
        <authorList>
            <person name="Corretto E."/>
            <person name="Antonielli L."/>
            <person name="Sessitsch A."/>
            <person name="Compant S."/>
            <person name="Gorfer M."/>
            <person name="Kuffner M."/>
            <person name="Brader G."/>
        </authorList>
    </citation>
    <scope>NUCLEOTIDE SEQUENCE [LARGE SCALE GENOMIC DNA]</scope>
    <source>
        <strain evidence="1 2">AR33</strain>
    </source>
</reference>
<dbReference type="KEGG" id="agy:ATC03_08945"/>
<dbReference type="Proteomes" id="UP000078437">
    <property type="component" value="Chromosome"/>
</dbReference>
<dbReference type="RefSeq" id="WP_067875823.1">
    <property type="nucleotide sequence ID" value="NZ_CP013979.1"/>
</dbReference>
<reference evidence="2" key="2">
    <citation type="submission" date="2016-01" db="EMBL/GenBank/DDBJ databases">
        <title>Complete genome sequence of Agromyces aureus AR33T and comparison with related organisms.</title>
        <authorList>
            <person name="Corretto E."/>
            <person name="Antonielli L."/>
            <person name="Sessitsch A."/>
            <person name="Brader G."/>
        </authorList>
    </citation>
    <scope>NUCLEOTIDE SEQUENCE [LARGE SCALE GENOMIC DNA]</scope>
    <source>
        <strain evidence="2">AR33</strain>
    </source>
</reference>
<accession>A0A191WF25</accession>